<protein>
    <recommendedName>
        <fullName evidence="1">SRR1-like domain-containing protein</fullName>
    </recommendedName>
</protein>
<evidence type="ECO:0000313" key="3">
    <source>
        <dbReference type="Proteomes" id="UP001590950"/>
    </source>
</evidence>
<comment type="caution">
    <text evidence="2">The sequence shown here is derived from an EMBL/GenBank/DDBJ whole genome shotgun (WGS) entry which is preliminary data.</text>
</comment>
<proteinExistence type="predicted"/>
<dbReference type="Pfam" id="PF07985">
    <property type="entry name" value="SRR1"/>
    <property type="match status" value="1"/>
</dbReference>
<gene>
    <name evidence="2" type="ORF">N7G274_004452</name>
</gene>
<sequence>MSVPGCEPTSKFLHPTVADGDANMAYNDHLQAGYQQLNANFQASTAKQVLRNNFENDLCRFGHHNINRIICLGVRRTHAFQQLVFIKSLQDILKHQHDIKDVYFEIDDTITTHEQSFLGSLGFTLLAANANEKDSIYAKITTRTLIFAPGINFNSLHTALRYSGFAVLICPDIDDTVAAMRRSDVIHTAPKKIIDLSRIQSAGFKRRMNAMATGLGEIGGMWCLGMSVHWMPAGEMTERRLVPLEWGQPMPER</sequence>
<reference evidence="2 3" key="1">
    <citation type="submission" date="2024-09" db="EMBL/GenBank/DDBJ databases">
        <title>Rethinking Asexuality: The Enigmatic Case of Functional Sexual Genes in Lepraria (Stereocaulaceae).</title>
        <authorList>
            <person name="Doellman M."/>
            <person name="Sun Y."/>
            <person name="Barcenas-Pena A."/>
            <person name="Lumbsch H.T."/>
            <person name="Grewe F."/>
        </authorList>
    </citation>
    <scope>NUCLEOTIDE SEQUENCE [LARGE SCALE GENOMIC DNA]</scope>
    <source>
        <strain evidence="2 3">Mercado 3170</strain>
    </source>
</reference>
<evidence type="ECO:0000259" key="1">
    <source>
        <dbReference type="Pfam" id="PF07985"/>
    </source>
</evidence>
<accession>A0ABR4AC91</accession>
<feature type="domain" description="SRR1-like" evidence="1">
    <location>
        <begin position="61"/>
        <end position="183"/>
    </location>
</feature>
<dbReference type="InterPro" id="IPR012942">
    <property type="entry name" value="SRR1-like"/>
</dbReference>
<evidence type="ECO:0000313" key="2">
    <source>
        <dbReference type="EMBL" id="KAL2042693.1"/>
    </source>
</evidence>
<dbReference type="EMBL" id="JBEFKJ010000013">
    <property type="protein sequence ID" value="KAL2042693.1"/>
    <property type="molecule type" value="Genomic_DNA"/>
</dbReference>
<organism evidence="2 3">
    <name type="scientific">Stereocaulon virgatum</name>
    <dbReference type="NCBI Taxonomy" id="373712"/>
    <lineage>
        <taxon>Eukaryota</taxon>
        <taxon>Fungi</taxon>
        <taxon>Dikarya</taxon>
        <taxon>Ascomycota</taxon>
        <taxon>Pezizomycotina</taxon>
        <taxon>Lecanoromycetes</taxon>
        <taxon>OSLEUM clade</taxon>
        <taxon>Lecanoromycetidae</taxon>
        <taxon>Lecanorales</taxon>
        <taxon>Lecanorineae</taxon>
        <taxon>Stereocaulaceae</taxon>
        <taxon>Stereocaulon</taxon>
    </lineage>
</organism>
<dbReference type="Proteomes" id="UP001590950">
    <property type="component" value="Unassembled WGS sequence"/>
</dbReference>
<name>A0ABR4AC91_9LECA</name>
<keyword evidence="3" id="KW-1185">Reference proteome</keyword>